<dbReference type="Pfam" id="PF21590">
    <property type="entry name" value="AP5B1_C"/>
    <property type="match status" value="1"/>
</dbReference>
<dbReference type="Proteomes" id="UP001148838">
    <property type="component" value="Unassembled WGS sequence"/>
</dbReference>
<feature type="domain" description="AP5B1 middle" evidence="1">
    <location>
        <begin position="248"/>
        <end position="615"/>
    </location>
</feature>
<dbReference type="PANTHER" id="PTHR34033:SF1">
    <property type="entry name" value="AP-5 COMPLEX SUBUNIT BETA-1"/>
    <property type="match status" value="1"/>
</dbReference>
<evidence type="ECO:0000313" key="3">
    <source>
        <dbReference type="EMBL" id="KAJ4433667.1"/>
    </source>
</evidence>
<feature type="domain" description="AP5B1 C-terminal" evidence="2">
    <location>
        <begin position="813"/>
        <end position="912"/>
    </location>
</feature>
<dbReference type="InterPro" id="IPR048981">
    <property type="entry name" value="AP5B1_C"/>
</dbReference>
<dbReference type="InterPro" id="IPR038741">
    <property type="entry name" value="AP5B1"/>
</dbReference>
<evidence type="ECO:0008006" key="5">
    <source>
        <dbReference type="Google" id="ProtNLM"/>
    </source>
</evidence>
<dbReference type="InterPro" id="IPR048979">
    <property type="entry name" value="AP5B1_middle"/>
</dbReference>
<evidence type="ECO:0000259" key="1">
    <source>
        <dbReference type="Pfam" id="PF21588"/>
    </source>
</evidence>
<proteinExistence type="predicted"/>
<name>A0ABQ8SIX1_PERAM</name>
<feature type="non-terminal residue" evidence="3">
    <location>
        <position position="915"/>
    </location>
</feature>
<dbReference type="PANTHER" id="PTHR34033">
    <property type="entry name" value="AP-5 COMPLEX SUBUNIT BETA-1"/>
    <property type="match status" value="1"/>
</dbReference>
<dbReference type="EMBL" id="JAJSOF020000027">
    <property type="protein sequence ID" value="KAJ4433667.1"/>
    <property type="molecule type" value="Genomic_DNA"/>
</dbReference>
<dbReference type="Pfam" id="PF21588">
    <property type="entry name" value="AP5B1_middle"/>
    <property type="match status" value="1"/>
</dbReference>
<evidence type="ECO:0000313" key="4">
    <source>
        <dbReference type="Proteomes" id="UP001148838"/>
    </source>
</evidence>
<accession>A0ABQ8SIX1</accession>
<sequence length="915" mass="103843">MNLTQAMYLHPIIFLLQVLLEEKDSDKFVLKENVAIFIELEAASLVSSVADIELVFATFKNVFQDCAKENTPFLQGQCLVSMTTVLLQAFEKVRKNGFSLQISEEELTVLFTEHVEFLLGLVKQTNNLNNVHVRSIAASCLTEIELCFPVSFVFRLLVRDMLQKILRDCVDNMYTAAVAETSVAHQQYMSLLALVIKHTVAANMKETSLWGKYPNAQWKGSFIPQEIDSPVIGYPELKEDRDQCSLILLQMVSFLVDQLPLCSTEAVAWISLQIVDMMLHRPDLQASAPVLKPLVLHFCSTYSTLAAHIVLLLEKHLGRILFQEKDHIQFLQQLLLNSSHPALSAHIRLLYLDWLNNYLVRQPEKMAKIQNAQLLLPSTFDGPETHLKKLKLLSSLLRSKQDSSKLLVLALASLQKQLKFGSSIKLKAVLIKVLYTFLCDHMTPHMSTEIPRIMVAVTTDDVSFTPFVLNFIQTVQDTLPVSPVPSQLLSMLVVTFTQPDSSATLATFHYVLDVFLLAITQDLSICQPKAILNYLMKYVVCEEVCGLLTWSLGHKILSLCYKLMSNYDTVEFFHDFVTELCEVLKNIMSNCDDVDLLDRAQIYHSLLVSLSNRKLKEVLVSPQQSLTSIMANESSFHSSSSICTLNEPILQLKKQRNVSHSIDQMAAEIIVDIPEDILKLHTRHLSFVSQKPLVIKGRLDTTSKFDTNLKTLQALAIFFTASESWGRIEPIMIGHYSKSVSPDDSEPAHIVDIECFLYKPYPAVVQVCADFSIRSVCYVCTLEPLKLDLPDFFQPLPVHDEFISSPTAWRRSLFSSLWTSLEERSQTVNNVAFTSVCVLQQRKEDVREKLFEEMGPYIIQDLKDDDIVHVGIYLSPVNHLLMKFLLKEDYTLVRMVTDDVHVLAHVNSYLKSWQA</sequence>
<comment type="caution">
    <text evidence="3">The sequence shown here is derived from an EMBL/GenBank/DDBJ whole genome shotgun (WGS) entry which is preliminary data.</text>
</comment>
<protein>
    <recommendedName>
        <fullName evidence="5">AP-5 complex subunit beta-1</fullName>
    </recommendedName>
</protein>
<evidence type="ECO:0000259" key="2">
    <source>
        <dbReference type="Pfam" id="PF21590"/>
    </source>
</evidence>
<organism evidence="3 4">
    <name type="scientific">Periplaneta americana</name>
    <name type="common">American cockroach</name>
    <name type="synonym">Blatta americana</name>
    <dbReference type="NCBI Taxonomy" id="6978"/>
    <lineage>
        <taxon>Eukaryota</taxon>
        <taxon>Metazoa</taxon>
        <taxon>Ecdysozoa</taxon>
        <taxon>Arthropoda</taxon>
        <taxon>Hexapoda</taxon>
        <taxon>Insecta</taxon>
        <taxon>Pterygota</taxon>
        <taxon>Neoptera</taxon>
        <taxon>Polyneoptera</taxon>
        <taxon>Dictyoptera</taxon>
        <taxon>Blattodea</taxon>
        <taxon>Blattoidea</taxon>
        <taxon>Blattidae</taxon>
        <taxon>Blattinae</taxon>
        <taxon>Periplaneta</taxon>
    </lineage>
</organism>
<keyword evidence="4" id="KW-1185">Reference proteome</keyword>
<gene>
    <name evidence="3" type="ORF">ANN_15977</name>
</gene>
<reference evidence="3 4" key="1">
    <citation type="journal article" date="2022" name="Allergy">
        <title>Genome assembly and annotation of Periplaneta americana reveal a comprehensive cockroach allergen profile.</title>
        <authorList>
            <person name="Wang L."/>
            <person name="Xiong Q."/>
            <person name="Saelim N."/>
            <person name="Wang L."/>
            <person name="Nong W."/>
            <person name="Wan A.T."/>
            <person name="Shi M."/>
            <person name="Liu X."/>
            <person name="Cao Q."/>
            <person name="Hui J.H.L."/>
            <person name="Sookrung N."/>
            <person name="Leung T.F."/>
            <person name="Tungtrongchitr A."/>
            <person name="Tsui S.K.W."/>
        </authorList>
    </citation>
    <scope>NUCLEOTIDE SEQUENCE [LARGE SCALE GENOMIC DNA]</scope>
    <source>
        <strain evidence="3">PWHHKU_190912</strain>
    </source>
</reference>